<dbReference type="Pfam" id="PF00450">
    <property type="entry name" value="Peptidase_S10"/>
    <property type="match status" value="1"/>
</dbReference>
<comment type="similarity">
    <text evidence="2">Belongs to the NAD-dependent glycerol-3-phosphate dehydrogenase family.</text>
</comment>
<dbReference type="PANTHER" id="PTHR11728:SF8">
    <property type="entry name" value="GLYCEROL-3-PHOSPHATE DEHYDROGENASE [NAD(+)]-RELATED"/>
    <property type="match status" value="1"/>
</dbReference>
<dbReference type="GO" id="GO:0005975">
    <property type="term" value="P:carbohydrate metabolic process"/>
    <property type="evidence" value="ECO:0007669"/>
    <property type="project" value="InterPro"/>
</dbReference>
<dbReference type="GO" id="GO:0006508">
    <property type="term" value="P:proteolysis"/>
    <property type="evidence" value="ECO:0007669"/>
    <property type="project" value="InterPro"/>
</dbReference>
<evidence type="ECO:0000256" key="2">
    <source>
        <dbReference type="ARBA" id="ARBA00011009"/>
    </source>
</evidence>
<dbReference type="EC" id="1.1.1.8" evidence="3"/>
<comment type="similarity">
    <text evidence="1">Belongs to the peptidase S10 family.</text>
</comment>
<dbReference type="Gene3D" id="3.40.50.1820">
    <property type="entry name" value="alpha/beta hydrolase"/>
    <property type="match status" value="1"/>
</dbReference>
<evidence type="ECO:0000313" key="8">
    <source>
        <dbReference type="EMBL" id="THF95304.1"/>
    </source>
</evidence>
<dbReference type="GO" id="GO:0004185">
    <property type="term" value="F:serine-type carboxypeptidase activity"/>
    <property type="evidence" value="ECO:0007669"/>
    <property type="project" value="InterPro"/>
</dbReference>
<evidence type="ECO:0000259" key="7">
    <source>
        <dbReference type="Pfam" id="PF07479"/>
    </source>
</evidence>
<accession>A0A4S4CZI6</accession>
<evidence type="ECO:0000256" key="5">
    <source>
        <dbReference type="ARBA" id="ARBA00023027"/>
    </source>
</evidence>
<reference evidence="8 9" key="1">
    <citation type="journal article" date="2018" name="Proc. Natl. Acad. Sci. U.S.A.">
        <title>Draft genome sequence of Camellia sinensis var. sinensis provides insights into the evolution of the tea genome and tea quality.</title>
        <authorList>
            <person name="Wei C."/>
            <person name="Yang H."/>
            <person name="Wang S."/>
            <person name="Zhao J."/>
            <person name="Liu C."/>
            <person name="Gao L."/>
            <person name="Xia E."/>
            <person name="Lu Y."/>
            <person name="Tai Y."/>
            <person name="She G."/>
            <person name="Sun J."/>
            <person name="Cao H."/>
            <person name="Tong W."/>
            <person name="Gao Q."/>
            <person name="Li Y."/>
            <person name="Deng W."/>
            <person name="Jiang X."/>
            <person name="Wang W."/>
            <person name="Chen Q."/>
            <person name="Zhang S."/>
            <person name="Li H."/>
            <person name="Wu J."/>
            <person name="Wang P."/>
            <person name="Li P."/>
            <person name="Shi C."/>
            <person name="Zheng F."/>
            <person name="Jian J."/>
            <person name="Huang B."/>
            <person name="Shan D."/>
            <person name="Shi M."/>
            <person name="Fang C."/>
            <person name="Yue Y."/>
            <person name="Li F."/>
            <person name="Li D."/>
            <person name="Wei S."/>
            <person name="Han B."/>
            <person name="Jiang C."/>
            <person name="Yin Y."/>
            <person name="Xia T."/>
            <person name="Zhang Z."/>
            <person name="Bennetzen J.L."/>
            <person name="Zhao S."/>
            <person name="Wan X."/>
        </authorList>
    </citation>
    <scope>NUCLEOTIDE SEQUENCE [LARGE SCALE GENOMIC DNA]</scope>
    <source>
        <strain evidence="9">cv. Shuchazao</strain>
        <tissue evidence="8">Leaf</tissue>
    </source>
</reference>
<gene>
    <name evidence="8" type="ORF">TEA_016846</name>
</gene>
<keyword evidence="4" id="KW-0560">Oxidoreductase</keyword>
<evidence type="ECO:0000256" key="6">
    <source>
        <dbReference type="ARBA" id="ARBA00048683"/>
    </source>
</evidence>
<dbReference type="AlphaFoldDB" id="A0A4S4CZI6"/>
<dbReference type="InterPro" id="IPR013328">
    <property type="entry name" value="6PGD_dom2"/>
</dbReference>
<dbReference type="GO" id="GO:0141152">
    <property type="term" value="F:glycerol-3-phosphate dehydrogenase (NAD+) activity"/>
    <property type="evidence" value="ECO:0007669"/>
    <property type="project" value="UniProtKB-EC"/>
</dbReference>
<dbReference type="Gene3D" id="1.10.1040.10">
    <property type="entry name" value="N-(1-d-carboxylethyl)-l-norvaline Dehydrogenase, domain 2"/>
    <property type="match status" value="1"/>
</dbReference>
<evidence type="ECO:0000256" key="1">
    <source>
        <dbReference type="ARBA" id="ARBA00009431"/>
    </source>
</evidence>
<dbReference type="InterPro" id="IPR029058">
    <property type="entry name" value="AB_hydrolase_fold"/>
</dbReference>
<proteinExistence type="inferred from homology"/>
<organism evidence="8 9">
    <name type="scientific">Camellia sinensis var. sinensis</name>
    <name type="common">China tea</name>
    <dbReference type="NCBI Taxonomy" id="542762"/>
    <lineage>
        <taxon>Eukaryota</taxon>
        <taxon>Viridiplantae</taxon>
        <taxon>Streptophyta</taxon>
        <taxon>Embryophyta</taxon>
        <taxon>Tracheophyta</taxon>
        <taxon>Spermatophyta</taxon>
        <taxon>Magnoliopsida</taxon>
        <taxon>eudicotyledons</taxon>
        <taxon>Gunneridae</taxon>
        <taxon>Pentapetalae</taxon>
        <taxon>asterids</taxon>
        <taxon>Ericales</taxon>
        <taxon>Theaceae</taxon>
        <taxon>Camellia</taxon>
    </lineage>
</organism>
<dbReference type="InterPro" id="IPR006109">
    <property type="entry name" value="G3P_DH_NAD-dep_C"/>
</dbReference>
<comment type="catalytic activity">
    <reaction evidence="6">
        <text>sn-glycerol 3-phosphate + NAD(+) = dihydroxyacetone phosphate + NADH + H(+)</text>
        <dbReference type="Rhea" id="RHEA:11092"/>
        <dbReference type="ChEBI" id="CHEBI:15378"/>
        <dbReference type="ChEBI" id="CHEBI:57540"/>
        <dbReference type="ChEBI" id="CHEBI:57597"/>
        <dbReference type="ChEBI" id="CHEBI:57642"/>
        <dbReference type="ChEBI" id="CHEBI:57945"/>
        <dbReference type="EC" id="1.1.1.8"/>
    </reaction>
</comment>
<dbReference type="Gene3D" id="1.25.10.10">
    <property type="entry name" value="Leucine-rich Repeat Variant"/>
    <property type="match status" value="1"/>
</dbReference>
<dbReference type="GO" id="GO:0006072">
    <property type="term" value="P:glycerol-3-phosphate metabolic process"/>
    <property type="evidence" value="ECO:0007669"/>
    <property type="project" value="InterPro"/>
</dbReference>
<sequence>MLQLITLSMEVVESSSSSYLSASDRIHQLPGQPQVSYQQFSGYVTIDAKKQKAMVLEAESNPASKPLVIWLNGGPGCSSLGVGAFSENGLFRPSGKALVRNEYSWNRELRTDTYFFFASTPHLCPDGRVIGDGIASLLMVASPIQVDPISAGVQYDKIKNSLCALWTCSLDLLKSTCSLMSLANCGKIRDDIEEDAFRGLCAMVRANPSGASSSLVFMCKAIASWHEIRSEELHNEVCQVQDVAGVELCGTLKNVVAFAAGFVDGLEMRNNTKAAIMRIGLREMKAFSKLLFSSVKDSTFFESCGVVDLITTCWGRNRKCAEAFARNGKKRSASVRSI</sequence>
<keyword evidence="9" id="KW-1185">Reference proteome</keyword>
<feature type="domain" description="Glycerol-3-phosphate dehydrogenase NAD-dependent C-terminal" evidence="7">
    <location>
        <begin position="242"/>
        <end position="328"/>
    </location>
</feature>
<dbReference type="EMBL" id="SDRB02013284">
    <property type="protein sequence ID" value="THF95304.1"/>
    <property type="molecule type" value="Genomic_DNA"/>
</dbReference>
<dbReference type="InterPro" id="IPR008927">
    <property type="entry name" value="6-PGluconate_DH-like_C_sf"/>
</dbReference>
<dbReference type="Pfam" id="PF07479">
    <property type="entry name" value="NAD_Gly3P_dh_C"/>
    <property type="match status" value="1"/>
</dbReference>
<dbReference type="FunFam" id="1.10.1040.10:FF:000004">
    <property type="entry name" value="Glycerol-3-phosphate dehydrogenase [NAD(+)]"/>
    <property type="match status" value="1"/>
</dbReference>
<evidence type="ECO:0000313" key="9">
    <source>
        <dbReference type="Proteomes" id="UP000306102"/>
    </source>
</evidence>
<dbReference type="PANTHER" id="PTHR11728">
    <property type="entry name" value="GLYCEROL-3-PHOSPHATE DEHYDROGENASE"/>
    <property type="match status" value="1"/>
</dbReference>
<dbReference type="SUPFAM" id="SSF48179">
    <property type="entry name" value="6-phosphogluconate dehydrogenase C-terminal domain-like"/>
    <property type="match status" value="1"/>
</dbReference>
<keyword evidence="5" id="KW-0520">NAD</keyword>
<name>A0A4S4CZI6_CAMSN</name>
<dbReference type="Proteomes" id="UP000306102">
    <property type="component" value="Unassembled WGS sequence"/>
</dbReference>
<evidence type="ECO:0000256" key="4">
    <source>
        <dbReference type="ARBA" id="ARBA00023002"/>
    </source>
</evidence>
<dbReference type="GO" id="GO:0005829">
    <property type="term" value="C:cytosol"/>
    <property type="evidence" value="ECO:0007669"/>
    <property type="project" value="TreeGrafter"/>
</dbReference>
<dbReference type="InterPro" id="IPR011989">
    <property type="entry name" value="ARM-like"/>
</dbReference>
<dbReference type="SUPFAM" id="SSF53474">
    <property type="entry name" value="alpha/beta-Hydrolases"/>
    <property type="match status" value="1"/>
</dbReference>
<evidence type="ECO:0000256" key="3">
    <source>
        <dbReference type="ARBA" id="ARBA00013218"/>
    </source>
</evidence>
<comment type="caution">
    <text evidence="8">The sequence shown here is derived from an EMBL/GenBank/DDBJ whole genome shotgun (WGS) entry which is preliminary data.</text>
</comment>
<dbReference type="STRING" id="542762.A0A4S4CZI6"/>
<dbReference type="InterPro" id="IPR001563">
    <property type="entry name" value="Peptidase_S10"/>
</dbReference>
<protein>
    <recommendedName>
        <fullName evidence="3">glycerol-3-phosphate dehydrogenase (NAD(+))</fullName>
        <ecNumber evidence="3">1.1.1.8</ecNumber>
    </recommendedName>
</protein>